<feature type="compositionally biased region" description="Basic and acidic residues" evidence="1">
    <location>
        <begin position="56"/>
        <end position="72"/>
    </location>
</feature>
<dbReference type="RefSeq" id="XP_028869713.1">
    <property type="nucleotide sequence ID" value="XM_029013880.1"/>
</dbReference>
<evidence type="ECO:0000313" key="2">
    <source>
        <dbReference type="EMBL" id="GBE63470.1"/>
    </source>
</evidence>
<dbReference type="Proteomes" id="UP000236319">
    <property type="component" value="Unassembled WGS sequence"/>
</dbReference>
<keyword evidence="3" id="KW-1185">Reference proteome</keyword>
<organism evidence="2 3">
    <name type="scientific">Babesia ovata</name>
    <dbReference type="NCBI Taxonomy" id="189622"/>
    <lineage>
        <taxon>Eukaryota</taxon>
        <taxon>Sar</taxon>
        <taxon>Alveolata</taxon>
        <taxon>Apicomplexa</taxon>
        <taxon>Aconoidasida</taxon>
        <taxon>Piroplasmida</taxon>
        <taxon>Babesiidae</taxon>
        <taxon>Babesia</taxon>
    </lineage>
</organism>
<evidence type="ECO:0000313" key="3">
    <source>
        <dbReference type="Proteomes" id="UP000236319"/>
    </source>
</evidence>
<dbReference type="GeneID" id="39877240"/>
<comment type="caution">
    <text evidence="2">The sequence shown here is derived from an EMBL/GenBank/DDBJ whole genome shotgun (WGS) entry which is preliminary data.</text>
</comment>
<sequence length="105" mass="11185">MKERHHPVAEPVEVRVHDASAVVAFGSFLVTKELLQARAQVKEAAREVGGQGEGGEGAKRAMREEDGLKGGDFRGGGGKWKMRIWVKDADGGGDGGGEGRERSDQ</sequence>
<proteinExistence type="predicted"/>
<feature type="region of interest" description="Disordered" evidence="1">
    <location>
        <begin position="45"/>
        <end position="105"/>
    </location>
</feature>
<reference evidence="2 3" key="1">
    <citation type="journal article" date="2017" name="BMC Genomics">
        <title>Whole-genome assembly of Babesia ovata and comparative genomics between closely related pathogens.</title>
        <authorList>
            <person name="Yamagishi J."/>
            <person name="Asada M."/>
            <person name="Hakimi H."/>
            <person name="Tanaka T.Q."/>
            <person name="Sugimoto C."/>
            <person name="Kawazu S."/>
        </authorList>
    </citation>
    <scope>NUCLEOTIDE SEQUENCE [LARGE SCALE GENOMIC DNA]</scope>
    <source>
        <strain evidence="2 3">Miyake</strain>
    </source>
</reference>
<protein>
    <submittedName>
        <fullName evidence="2">Uncharacterized protein</fullName>
    </submittedName>
</protein>
<dbReference type="EMBL" id="BDSA01000054">
    <property type="protein sequence ID" value="GBE63470.1"/>
    <property type="molecule type" value="Genomic_DNA"/>
</dbReference>
<name>A0A2H6KKF4_9APIC</name>
<evidence type="ECO:0000256" key="1">
    <source>
        <dbReference type="SAM" id="MobiDB-lite"/>
    </source>
</evidence>
<accession>A0A2H6KKF4</accession>
<dbReference type="AlphaFoldDB" id="A0A2H6KKF4"/>
<dbReference type="VEuPathDB" id="PiroplasmaDB:BOVATA_049630"/>
<gene>
    <name evidence="2" type="ORF">BOVATA_049630</name>
</gene>